<feature type="transmembrane region" description="Helical" evidence="12">
    <location>
        <begin position="147"/>
        <end position="174"/>
    </location>
</feature>
<evidence type="ECO:0000256" key="3">
    <source>
        <dbReference type="ARBA" id="ARBA00022475"/>
    </source>
</evidence>
<dbReference type="AlphaFoldDB" id="Q1D1B4"/>
<dbReference type="KEGG" id="mxa:MXAN_5412"/>
<evidence type="ECO:0000256" key="11">
    <source>
        <dbReference type="ARBA" id="ARBA00023136"/>
    </source>
</evidence>
<evidence type="ECO:0000256" key="5">
    <source>
        <dbReference type="ARBA" id="ARBA00022692"/>
    </source>
</evidence>
<comment type="cofactor">
    <cofactor evidence="1">
        <name>Zn(2+)</name>
        <dbReference type="ChEBI" id="CHEBI:29105"/>
    </cofactor>
</comment>
<keyword evidence="15" id="KW-1185">Reference proteome</keyword>
<dbReference type="Pfam" id="PF01435">
    <property type="entry name" value="Peptidase_M48"/>
    <property type="match status" value="1"/>
</dbReference>
<keyword evidence="10" id="KW-0482">Metalloprotease</keyword>
<proteinExistence type="predicted"/>
<feature type="transmembrane region" description="Helical" evidence="12">
    <location>
        <begin position="186"/>
        <end position="206"/>
    </location>
</feature>
<evidence type="ECO:0000256" key="10">
    <source>
        <dbReference type="ARBA" id="ARBA00023049"/>
    </source>
</evidence>
<evidence type="ECO:0000259" key="13">
    <source>
        <dbReference type="Pfam" id="PF01435"/>
    </source>
</evidence>
<keyword evidence="4" id="KW-0645">Protease</keyword>
<accession>Q1D1B4</accession>
<keyword evidence="6" id="KW-0479">Metal-binding</keyword>
<dbReference type="OrthoDB" id="5295941at2"/>
<dbReference type="CDD" id="cd07328">
    <property type="entry name" value="M48_Ste24p_like"/>
    <property type="match status" value="1"/>
</dbReference>
<dbReference type="PANTHER" id="PTHR43221">
    <property type="entry name" value="PROTEASE HTPX"/>
    <property type="match status" value="1"/>
</dbReference>
<organism evidence="14 15">
    <name type="scientific">Myxococcus xanthus (strain DK1622)</name>
    <dbReference type="NCBI Taxonomy" id="246197"/>
    <lineage>
        <taxon>Bacteria</taxon>
        <taxon>Pseudomonadati</taxon>
        <taxon>Myxococcota</taxon>
        <taxon>Myxococcia</taxon>
        <taxon>Myxococcales</taxon>
        <taxon>Cystobacterineae</taxon>
        <taxon>Myxococcaceae</taxon>
        <taxon>Myxococcus</taxon>
    </lineage>
</organism>
<dbReference type="GO" id="GO:0004222">
    <property type="term" value="F:metalloendopeptidase activity"/>
    <property type="evidence" value="ECO:0007669"/>
    <property type="project" value="InterPro"/>
</dbReference>
<evidence type="ECO:0000256" key="7">
    <source>
        <dbReference type="ARBA" id="ARBA00022801"/>
    </source>
</evidence>
<evidence type="ECO:0000313" key="15">
    <source>
        <dbReference type="Proteomes" id="UP000002402"/>
    </source>
</evidence>
<comment type="subcellular location">
    <subcellularLocation>
        <location evidence="2">Cell membrane</location>
        <topology evidence="2">Multi-pass membrane protein</topology>
    </subcellularLocation>
</comment>
<dbReference type="GO" id="GO:0046872">
    <property type="term" value="F:metal ion binding"/>
    <property type="evidence" value="ECO:0007669"/>
    <property type="project" value="UniProtKB-KW"/>
</dbReference>
<keyword evidence="9 12" id="KW-1133">Transmembrane helix</keyword>
<keyword evidence="11 12" id="KW-0472">Membrane</keyword>
<keyword evidence="7" id="KW-0378">Hydrolase</keyword>
<dbReference type="Gene3D" id="3.30.2010.10">
    <property type="entry name" value="Metalloproteases ('zincins'), catalytic domain"/>
    <property type="match status" value="1"/>
</dbReference>
<keyword evidence="8" id="KW-0862">Zinc</keyword>
<evidence type="ECO:0000256" key="8">
    <source>
        <dbReference type="ARBA" id="ARBA00022833"/>
    </source>
</evidence>
<dbReference type="eggNOG" id="COG0501">
    <property type="taxonomic scope" value="Bacteria"/>
</dbReference>
<evidence type="ECO:0000256" key="12">
    <source>
        <dbReference type="SAM" id="Phobius"/>
    </source>
</evidence>
<dbReference type="Proteomes" id="UP000002402">
    <property type="component" value="Chromosome"/>
</dbReference>
<gene>
    <name evidence="14" type="ordered locus">MXAN_5412</name>
</gene>
<dbReference type="InterPro" id="IPR050083">
    <property type="entry name" value="HtpX_protease"/>
</dbReference>
<name>Q1D1B4_MYXXD</name>
<dbReference type="InterPro" id="IPR001915">
    <property type="entry name" value="Peptidase_M48"/>
</dbReference>
<feature type="transmembrane region" description="Helical" evidence="12">
    <location>
        <begin position="111"/>
        <end position="135"/>
    </location>
</feature>
<dbReference type="EnsemblBacteria" id="ABF89638">
    <property type="protein sequence ID" value="ABF89638"/>
    <property type="gene ID" value="MXAN_5412"/>
</dbReference>
<dbReference type="EMBL" id="CP000113">
    <property type="protein sequence ID" value="ABF89638.1"/>
    <property type="molecule type" value="Genomic_DNA"/>
</dbReference>
<dbReference type="GO" id="GO:0005886">
    <property type="term" value="C:plasma membrane"/>
    <property type="evidence" value="ECO:0007669"/>
    <property type="project" value="UniProtKB-SubCell"/>
</dbReference>
<evidence type="ECO:0000256" key="4">
    <source>
        <dbReference type="ARBA" id="ARBA00022670"/>
    </source>
</evidence>
<evidence type="ECO:0000256" key="2">
    <source>
        <dbReference type="ARBA" id="ARBA00004651"/>
    </source>
</evidence>
<keyword evidence="3" id="KW-1003">Cell membrane</keyword>
<feature type="domain" description="Peptidase M48" evidence="13">
    <location>
        <begin position="269"/>
        <end position="449"/>
    </location>
</feature>
<keyword evidence="5 12" id="KW-0812">Transmembrane</keyword>
<dbReference type="PANTHER" id="PTHR43221:SF1">
    <property type="entry name" value="PROTEASE HTPX"/>
    <property type="match status" value="1"/>
</dbReference>
<dbReference type="STRING" id="246197.MXAN_5412"/>
<dbReference type="GO" id="GO:0006508">
    <property type="term" value="P:proteolysis"/>
    <property type="evidence" value="ECO:0007669"/>
    <property type="project" value="UniProtKB-KW"/>
</dbReference>
<evidence type="ECO:0000256" key="1">
    <source>
        <dbReference type="ARBA" id="ARBA00001947"/>
    </source>
</evidence>
<reference evidence="14 15" key="1">
    <citation type="journal article" date="2006" name="Proc. Natl. Acad. Sci. U.S.A.">
        <title>Evolution of sensory complexity recorded in a myxobacterial genome.</title>
        <authorList>
            <person name="Goldman B.S."/>
            <person name="Nierman W.C."/>
            <person name="Kaiser D."/>
            <person name="Slater S.C."/>
            <person name="Durkin A.S."/>
            <person name="Eisen J.A."/>
            <person name="Ronning C.M."/>
            <person name="Barbazuk W.B."/>
            <person name="Blanchard M."/>
            <person name="Field C."/>
            <person name="Halling C."/>
            <person name="Hinkle G."/>
            <person name="Iartchuk O."/>
            <person name="Kim H.S."/>
            <person name="Mackenzie C."/>
            <person name="Madupu R."/>
            <person name="Miller N."/>
            <person name="Shvartsbeyn A."/>
            <person name="Sullivan S.A."/>
            <person name="Vaudin M."/>
            <person name="Wiegand R."/>
            <person name="Kaplan H.B."/>
        </authorList>
    </citation>
    <scope>NUCLEOTIDE SEQUENCE [LARGE SCALE GENOMIC DNA]</scope>
    <source>
        <strain evidence="15">DK1622</strain>
    </source>
</reference>
<sequence length="619" mass="68613">MSTRPMSSQKSPGFLRSYVLPALWLFALPLFGVWFSGHAMGRFDTQVLAAVEQQIGRDTAVSEADRQAALDFYRAVPASMACLSGDPELASYRNSLGKACADLNQFNWASLASWGLLALGLASTVVALLCGLAAFVSRPFQFGSFVVGWLVLRVTSAIQVLGQGALLVWLSYWMTALWMERYYPKLIGIMALLAGGAVFLVVVAIFRRPPSDFDVEAEAITEARAPELWACVRRLCERLQTAPPDNILAGIDANFFVTEHEVRVGERTLTGRTLFVSLSLLRLLERSEAEAVLAHEMGHLLGGDTGHSKRLAPKLAHFGHYLQQLYDGGMTRPVFYFMMAYRGLFELSLGRSRRASELAADRLAAGVTSGQDIARSLVKVGAYASFRDRVEAKLFAQDEQHQTVAIADRVAHGFSAYAQSDTVHDDLQGAVTPHPFDSHPPLAARMENVGAHLNPEDMVRLLLEPVTSSWADTVQDADAIEARLWGAYEARFAQAHDLSLAYRYEPSTEEERAHVEKHFPPLVFEGKEAGFDVQMDYAQVSYGDWEAPILFEQIASATTADRMFKKYLDLEVPGEGRFKSRRSICLSKLREPDALLQAFERYLSRHRIMKEHLAGAQAA</sequence>
<dbReference type="HOGENOM" id="CLU_440007_0_0_7"/>
<evidence type="ECO:0000256" key="9">
    <source>
        <dbReference type="ARBA" id="ARBA00022989"/>
    </source>
</evidence>
<evidence type="ECO:0000313" key="14">
    <source>
        <dbReference type="EMBL" id="ABF89638.1"/>
    </source>
</evidence>
<protein>
    <recommendedName>
        <fullName evidence="13">Peptidase M48 domain-containing protein</fullName>
    </recommendedName>
</protein>
<evidence type="ECO:0000256" key="6">
    <source>
        <dbReference type="ARBA" id="ARBA00022723"/>
    </source>
</evidence>